<proteinExistence type="predicted"/>
<dbReference type="EnsemblPlants" id="ORGLA03G0143500.1">
    <property type="protein sequence ID" value="ORGLA03G0143500.1"/>
    <property type="gene ID" value="ORGLA03G0143500"/>
</dbReference>
<reference evidence="1" key="1">
    <citation type="submission" date="2015-06" db="UniProtKB">
        <authorList>
            <consortium name="EnsemblPlants"/>
        </authorList>
    </citation>
    <scope>IDENTIFICATION</scope>
</reference>
<dbReference type="AlphaFoldDB" id="I1PAN9"/>
<accession>I1PAN9</accession>
<dbReference type="Proteomes" id="UP000007306">
    <property type="component" value="Chromosome 3"/>
</dbReference>
<organism evidence="1 2">
    <name type="scientific">Oryza glaberrima</name>
    <name type="common">African rice</name>
    <dbReference type="NCBI Taxonomy" id="4538"/>
    <lineage>
        <taxon>Eukaryota</taxon>
        <taxon>Viridiplantae</taxon>
        <taxon>Streptophyta</taxon>
        <taxon>Embryophyta</taxon>
        <taxon>Tracheophyta</taxon>
        <taxon>Spermatophyta</taxon>
        <taxon>Magnoliopsida</taxon>
        <taxon>Liliopsida</taxon>
        <taxon>Poales</taxon>
        <taxon>Poaceae</taxon>
        <taxon>BOP clade</taxon>
        <taxon>Oryzoideae</taxon>
        <taxon>Oryzeae</taxon>
        <taxon>Oryzinae</taxon>
        <taxon>Oryza</taxon>
    </lineage>
</organism>
<dbReference type="HOGENOM" id="CLU_2798122_0_0_1"/>
<keyword evidence="2" id="KW-1185">Reference proteome</keyword>
<evidence type="ECO:0000313" key="1">
    <source>
        <dbReference type="EnsemblPlants" id="ORGLA03G0143500.1"/>
    </source>
</evidence>
<evidence type="ECO:0000313" key="2">
    <source>
        <dbReference type="Proteomes" id="UP000007306"/>
    </source>
</evidence>
<dbReference type="Gramene" id="ORGLA03G0143500.1">
    <property type="protein sequence ID" value="ORGLA03G0143500.1"/>
    <property type="gene ID" value="ORGLA03G0143500"/>
</dbReference>
<protein>
    <submittedName>
        <fullName evidence="1">Uncharacterized protein</fullName>
    </submittedName>
</protein>
<reference evidence="1 2" key="2">
    <citation type="submission" date="2018-04" db="EMBL/GenBank/DDBJ databases">
        <title>OglaRS2 (Oryza glaberrima Reference Sequence Version 2).</title>
        <authorList>
            <person name="Zhang J."/>
            <person name="Kudrna D."/>
            <person name="Lee S."/>
            <person name="Talag J."/>
            <person name="Rajasekar S."/>
            <person name="Wing R.A."/>
        </authorList>
    </citation>
    <scope>NUCLEOTIDE SEQUENCE [LARGE SCALE GENOMIC DNA]</scope>
    <source>
        <strain evidence="1 2">cv. IRGC 96717</strain>
    </source>
</reference>
<name>I1PAN9_ORYGL</name>
<sequence length="68" mass="7829">MGSHAGVSIAFRVMLVMVDEDVELWEALEKGDVTVEAKLDGVEYRTMELSKELVAYMWAPRITFNFFR</sequence>